<dbReference type="Pfam" id="PF05489">
    <property type="entry name" value="Phage_tail_X"/>
    <property type="match status" value="1"/>
</dbReference>
<evidence type="ECO:0008006" key="3">
    <source>
        <dbReference type="Google" id="ProtNLM"/>
    </source>
</evidence>
<dbReference type="InterPro" id="IPR008861">
    <property type="entry name" value="GpX-like"/>
</dbReference>
<dbReference type="Proteomes" id="UP000007652">
    <property type="component" value="Unassembled WGS sequence"/>
</dbReference>
<sequence length="73" mass="8427">MQTNEYVDVYLTVSGDTWDIISYKVYGDENYVKELMEANPSYMSITIFPSGIDIIIPDIEIKDTSAQLPWKEE</sequence>
<proteinExistence type="predicted"/>
<protein>
    <recommendedName>
        <fullName evidence="3">Phage tail protein</fullName>
    </recommendedName>
</protein>
<dbReference type="STRING" id="857293.CAAU_0810"/>
<dbReference type="EMBL" id="CAKP01000036">
    <property type="protein sequence ID" value="CCJ32894.1"/>
    <property type="molecule type" value="Genomic_DNA"/>
</dbReference>
<organism evidence="1 2">
    <name type="scientific">Caloramator australicus RC3</name>
    <dbReference type="NCBI Taxonomy" id="857293"/>
    <lineage>
        <taxon>Bacteria</taxon>
        <taxon>Bacillati</taxon>
        <taxon>Bacillota</taxon>
        <taxon>Clostridia</taxon>
        <taxon>Eubacteriales</taxon>
        <taxon>Clostridiaceae</taxon>
        <taxon>Caloramator</taxon>
    </lineage>
</organism>
<evidence type="ECO:0000313" key="1">
    <source>
        <dbReference type="EMBL" id="CCJ32894.1"/>
    </source>
</evidence>
<keyword evidence="2" id="KW-1185">Reference proteome</keyword>
<dbReference type="eggNOG" id="COG5004">
    <property type="taxonomic scope" value="Bacteria"/>
</dbReference>
<evidence type="ECO:0000313" key="2">
    <source>
        <dbReference type="Proteomes" id="UP000007652"/>
    </source>
</evidence>
<name>I7K5U2_9CLOT</name>
<reference evidence="1 2" key="1">
    <citation type="journal article" date="2011" name="J. Bacteriol.">
        <title>Draft genome sequence of Caloramator australicus strain RC3T, a thermoanaerobe from the Great Artesian Basin of Australia.</title>
        <authorList>
            <person name="Ogg C.D."/>
            <person name="Patel B.K.C."/>
        </authorList>
    </citation>
    <scope>NUCLEOTIDE SEQUENCE [LARGE SCALE GENOMIC DNA]</scope>
    <source>
        <strain evidence="1 2">RC3</strain>
    </source>
</reference>
<comment type="caution">
    <text evidence="1">The sequence shown here is derived from an EMBL/GenBank/DDBJ whole genome shotgun (WGS) entry which is preliminary data.</text>
</comment>
<dbReference type="AlphaFoldDB" id="I7K5U2"/>
<dbReference type="RefSeq" id="WP_008908170.1">
    <property type="nucleotide sequence ID" value="NZ_CAKP01000036.1"/>
</dbReference>
<accession>I7K5U2</accession>
<gene>
    <name evidence="1" type="ORF">CAAU_0810</name>
</gene>